<keyword evidence="7" id="KW-0915">Sodium</keyword>
<keyword evidence="9 12" id="KW-0472">Membrane</keyword>
<dbReference type="InterPro" id="IPR051163">
    <property type="entry name" value="Sodium:Solute_Symporter_SSF"/>
</dbReference>
<keyword evidence="8" id="KW-0406">Ion transport</keyword>
<keyword evidence="5 12" id="KW-0812">Transmembrane</keyword>
<evidence type="ECO:0000256" key="12">
    <source>
        <dbReference type="SAM" id="Phobius"/>
    </source>
</evidence>
<dbReference type="GO" id="GO:0006814">
    <property type="term" value="P:sodium ion transport"/>
    <property type="evidence" value="ECO:0007669"/>
    <property type="project" value="UniProtKB-KW"/>
</dbReference>
<evidence type="ECO:0000256" key="1">
    <source>
        <dbReference type="ARBA" id="ARBA00004651"/>
    </source>
</evidence>
<evidence type="ECO:0000313" key="14">
    <source>
        <dbReference type="Proteomes" id="UP000183257"/>
    </source>
</evidence>
<feature type="transmembrane region" description="Helical" evidence="12">
    <location>
        <begin position="377"/>
        <end position="396"/>
    </location>
</feature>
<keyword evidence="3" id="KW-0813">Transport</keyword>
<dbReference type="RefSeq" id="WP_072304907.1">
    <property type="nucleotide sequence ID" value="NZ_FPIY01000007.1"/>
</dbReference>
<evidence type="ECO:0000256" key="10">
    <source>
        <dbReference type="ARBA" id="ARBA00023201"/>
    </source>
</evidence>
<keyword evidence="10" id="KW-0739">Sodium transport</keyword>
<gene>
    <name evidence="13" type="ORF">SAMN05660313_03299</name>
</gene>
<reference evidence="14" key="1">
    <citation type="submission" date="2016-11" db="EMBL/GenBank/DDBJ databases">
        <authorList>
            <person name="Varghese N."/>
            <person name="Submissions S."/>
        </authorList>
    </citation>
    <scope>NUCLEOTIDE SEQUENCE [LARGE SCALE GENOMIC DNA]</scope>
    <source>
        <strain evidence="14">DSM 24786</strain>
    </source>
</reference>
<dbReference type="PANTHER" id="PTHR42985:SF47">
    <property type="entry name" value="INTEGRAL MEMBRANE TRANSPORT PROTEIN"/>
    <property type="match status" value="1"/>
</dbReference>
<evidence type="ECO:0000256" key="4">
    <source>
        <dbReference type="ARBA" id="ARBA00022475"/>
    </source>
</evidence>
<accession>A0A1K1R5J5</accession>
<feature type="transmembrane region" description="Helical" evidence="12">
    <location>
        <begin position="78"/>
        <end position="98"/>
    </location>
</feature>
<name>A0A1K1R5J5_9FLAO</name>
<dbReference type="EMBL" id="FPIY01000007">
    <property type="protein sequence ID" value="SFW67293.1"/>
    <property type="molecule type" value="Genomic_DNA"/>
</dbReference>
<keyword evidence="14" id="KW-1185">Reference proteome</keyword>
<dbReference type="OrthoDB" id="891563at2"/>
<feature type="transmembrane region" description="Helical" evidence="12">
    <location>
        <begin position="437"/>
        <end position="457"/>
    </location>
</feature>
<evidence type="ECO:0000256" key="3">
    <source>
        <dbReference type="ARBA" id="ARBA00022448"/>
    </source>
</evidence>
<evidence type="ECO:0000256" key="7">
    <source>
        <dbReference type="ARBA" id="ARBA00023053"/>
    </source>
</evidence>
<feature type="transmembrane region" description="Helical" evidence="12">
    <location>
        <begin position="322"/>
        <end position="345"/>
    </location>
</feature>
<dbReference type="CDD" id="cd10326">
    <property type="entry name" value="SLC5sbd_NIS-like"/>
    <property type="match status" value="1"/>
</dbReference>
<dbReference type="GO" id="GO:0005886">
    <property type="term" value="C:plasma membrane"/>
    <property type="evidence" value="ECO:0007669"/>
    <property type="project" value="UniProtKB-SubCell"/>
</dbReference>
<feature type="transmembrane region" description="Helical" evidence="12">
    <location>
        <begin position="6"/>
        <end position="23"/>
    </location>
</feature>
<proteinExistence type="inferred from homology"/>
<dbReference type="AlphaFoldDB" id="A0A1K1R5J5"/>
<evidence type="ECO:0000256" key="11">
    <source>
        <dbReference type="RuleBase" id="RU362091"/>
    </source>
</evidence>
<feature type="transmembrane region" description="Helical" evidence="12">
    <location>
        <begin position="119"/>
        <end position="146"/>
    </location>
</feature>
<evidence type="ECO:0000256" key="8">
    <source>
        <dbReference type="ARBA" id="ARBA00023065"/>
    </source>
</evidence>
<dbReference type="InterPro" id="IPR001734">
    <property type="entry name" value="Na/solute_symporter"/>
</dbReference>
<dbReference type="PROSITE" id="PS50283">
    <property type="entry name" value="NA_SOLUT_SYMP_3"/>
    <property type="match status" value="1"/>
</dbReference>
<dbReference type="GO" id="GO:0015293">
    <property type="term" value="F:symporter activity"/>
    <property type="evidence" value="ECO:0007669"/>
    <property type="project" value="TreeGrafter"/>
</dbReference>
<organism evidence="13 14">
    <name type="scientific">Cellulophaga fucicola</name>
    <dbReference type="NCBI Taxonomy" id="76595"/>
    <lineage>
        <taxon>Bacteria</taxon>
        <taxon>Pseudomonadati</taxon>
        <taxon>Bacteroidota</taxon>
        <taxon>Flavobacteriia</taxon>
        <taxon>Flavobacteriales</taxon>
        <taxon>Flavobacteriaceae</taxon>
        <taxon>Cellulophaga</taxon>
    </lineage>
</organism>
<feature type="transmembrane region" description="Helical" evidence="12">
    <location>
        <begin position="272"/>
        <end position="297"/>
    </location>
</feature>
<comment type="similarity">
    <text evidence="2 11">Belongs to the sodium:solute symporter (SSF) (TC 2.A.21) family.</text>
</comment>
<protein>
    <submittedName>
        <fullName evidence="13">Transporter, SSS family</fullName>
    </submittedName>
</protein>
<dbReference type="PANTHER" id="PTHR42985">
    <property type="entry name" value="SODIUM-COUPLED MONOCARBOXYLATE TRANSPORTER"/>
    <property type="match status" value="1"/>
</dbReference>
<evidence type="ECO:0000256" key="9">
    <source>
        <dbReference type="ARBA" id="ARBA00023136"/>
    </source>
</evidence>
<feature type="transmembrane region" description="Helical" evidence="12">
    <location>
        <begin position="182"/>
        <end position="200"/>
    </location>
</feature>
<sequence length="488" mass="54776">MTSTHILILIGCYFLVLLLISYLTGKNDSNEDFFKAGKQSPWYIVAFGMVGASLSGVTFISVPGWVQGSQFSYMQVVFGYLVGYFVIAYLLMPIYYKLNVTSIYEYLKERFGIVSYKTGAFFFFISRVLGASFRLFLVALVLQQFVFDDLNIPFEITVTLSILLIWIYTFKGGIKTIVWTDTLQTLFMLISVGLSIYFITDKLELGLGELLASDELKQYNKIFYTDSFLAKNHFIKSFFGGMFIAICMTGLDQDMMQKNLSCKTLKDAQKNMVSFSLVLVVVNFIFLLLGALLFIYANKFNITTPSLGGVGEPKTDLLFPEIALNSGLGITIAITFMLGLIAAAYSSADSALTSLTTSFCVDFLGIEKKPEKEQKKLRKLTHIGMSVLLIIVIIIFKNILDRNVIDSLLTVATYTYGPLLGLFAFGIFTKHKIKDKWSWLVAILPVFLILLISNIPAEKLGGYIVGYELLPINGLLTFFGLWLIREKE</sequence>
<feature type="transmembrane region" description="Helical" evidence="12">
    <location>
        <begin position="233"/>
        <end position="251"/>
    </location>
</feature>
<evidence type="ECO:0000256" key="5">
    <source>
        <dbReference type="ARBA" id="ARBA00022692"/>
    </source>
</evidence>
<feature type="transmembrane region" description="Helical" evidence="12">
    <location>
        <begin position="152"/>
        <end position="170"/>
    </location>
</feature>
<keyword evidence="6 12" id="KW-1133">Transmembrane helix</keyword>
<dbReference type="InterPro" id="IPR038377">
    <property type="entry name" value="Na/Glc_symporter_sf"/>
</dbReference>
<feature type="transmembrane region" description="Helical" evidence="12">
    <location>
        <begin position="43"/>
        <end position="66"/>
    </location>
</feature>
<evidence type="ECO:0000256" key="2">
    <source>
        <dbReference type="ARBA" id="ARBA00006434"/>
    </source>
</evidence>
<evidence type="ECO:0000256" key="6">
    <source>
        <dbReference type="ARBA" id="ARBA00022989"/>
    </source>
</evidence>
<dbReference type="Pfam" id="PF00474">
    <property type="entry name" value="SSF"/>
    <property type="match status" value="1"/>
</dbReference>
<feature type="transmembrane region" description="Helical" evidence="12">
    <location>
        <begin position="463"/>
        <end position="484"/>
    </location>
</feature>
<evidence type="ECO:0000313" key="13">
    <source>
        <dbReference type="EMBL" id="SFW67293.1"/>
    </source>
</evidence>
<dbReference type="STRING" id="76595.SAMN05660313_03299"/>
<dbReference type="Proteomes" id="UP000183257">
    <property type="component" value="Unassembled WGS sequence"/>
</dbReference>
<keyword evidence="4" id="KW-1003">Cell membrane</keyword>
<comment type="subcellular location">
    <subcellularLocation>
        <location evidence="1">Cell membrane</location>
        <topology evidence="1">Multi-pass membrane protein</topology>
    </subcellularLocation>
</comment>
<feature type="transmembrane region" description="Helical" evidence="12">
    <location>
        <begin position="408"/>
        <end position="428"/>
    </location>
</feature>
<dbReference type="Gene3D" id="1.20.1730.10">
    <property type="entry name" value="Sodium/glucose cotransporter"/>
    <property type="match status" value="1"/>
</dbReference>